<evidence type="ECO:0000313" key="3">
    <source>
        <dbReference type="EMBL" id="MCS0630445.1"/>
    </source>
</evidence>
<dbReference type="CDD" id="cd07814">
    <property type="entry name" value="SRPBCC_CalC_Aha1-like"/>
    <property type="match status" value="1"/>
</dbReference>
<gene>
    <name evidence="3" type="ORF">NX786_13985</name>
</gene>
<dbReference type="InterPro" id="IPR013538">
    <property type="entry name" value="ASHA1/2-like_C"/>
</dbReference>
<proteinExistence type="inferred from homology"/>
<dbReference type="Pfam" id="PF08327">
    <property type="entry name" value="AHSA1"/>
    <property type="match status" value="1"/>
</dbReference>
<evidence type="ECO:0000256" key="1">
    <source>
        <dbReference type="ARBA" id="ARBA00006817"/>
    </source>
</evidence>
<keyword evidence="4" id="KW-1185">Reference proteome</keyword>
<evidence type="ECO:0000259" key="2">
    <source>
        <dbReference type="Pfam" id="PF08327"/>
    </source>
</evidence>
<accession>A0ABT2BZ70</accession>
<name>A0ABT2BZ70_9BURK</name>
<dbReference type="SUPFAM" id="SSF55961">
    <property type="entry name" value="Bet v1-like"/>
    <property type="match status" value="1"/>
</dbReference>
<dbReference type="RefSeq" id="WP_259449550.1">
    <property type="nucleotide sequence ID" value="NZ_CP119520.1"/>
</dbReference>
<protein>
    <submittedName>
        <fullName evidence="3">SRPBCC domain-containing protein</fullName>
    </submittedName>
</protein>
<dbReference type="Proteomes" id="UP001165263">
    <property type="component" value="Unassembled WGS sequence"/>
</dbReference>
<dbReference type="Gene3D" id="3.30.530.20">
    <property type="match status" value="1"/>
</dbReference>
<reference evidence="3" key="1">
    <citation type="submission" date="2022-08" db="EMBL/GenBank/DDBJ databases">
        <title>Reclassification of Massilia species as members of the genera Telluria, Duganella, Pseudoduganella, Mokoshia gen. nov. and Zemynaea gen. nov. using orthogonal and non-orthogonal genome-based approaches.</title>
        <authorList>
            <person name="Bowman J.P."/>
        </authorList>
    </citation>
    <scope>NUCLEOTIDE SEQUENCE</scope>
    <source>
        <strain evidence="3">LMG 11547</strain>
    </source>
</reference>
<sequence>MDAALQRWVVNMALMGYILRMHLIEKTVVVAAPPATVWDALTDPAAMRMWMGEPDMAIEVATDWRPGSPIVISGEHHGAFRNHGIVLDAVPGALLRYTHLSSVSALADLPEHYSVIAFALDAVDGGTAVRLTVERFATEAIYRHLNLYWRGTLDVFKAFVERRPIMSP</sequence>
<comment type="caution">
    <text evidence="3">The sequence shown here is derived from an EMBL/GenBank/DDBJ whole genome shotgun (WGS) entry which is preliminary data.</text>
</comment>
<dbReference type="InterPro" id="IPR023393">
    <property type="entry name" value="START-like_dom_sf"/>
</dbReference>
<organism evidence="3 4">
    <name type="scientific">Telluria mixta</name>
    <dbReference type="NCBI Taxonomy" id="34071"/>
    <lineage>
        <taxon>Bacteria</taxon>
        <taxon>Pseudomonadati</taxon>
        <taxon>Pseudomonadota</taxon>
        <taxon>Betaproteobacteria</taxon>
        <taxon>Burkholderiales</taxon>
        <taxon>Oxalobacteraceae</taxon>
        <taxon>Telluria group</taxon>
        <taxon>Telluria</taxon>
    </lineage>
</organism>
<evidence type="ECO:0000313" key="4">
    <source>
        <dbReference type="Proteomes" id="UP001165263"/>
    </source>
</evidence>
<dbReference type="EMBL" id="JANUHC010000004">
    <property type="protein sequence ID" value="MCS0630445.1"/>
    <property type="molecule type" value="Genomic_DNA"/>
</dbReference>
<comment type="similarity">
    <text evidence="1">Belongs to the AHA1 family.</text>
</comment>
<feature type="domain" description="Activator of Hsp90 ATPase homologue 1/2-like C-terminal" evidence="2">
    <location>
        <begin position="31"/>
        <end position="161"/>
    </location>
</feature>